<dbReference type="SUPFAM" id="SSF82114">
    <property type="entry name" value="Riboflavin kinase-like"/>
    <property type="match status" value="1"/>
</dbReference>
<dbReference type="SMART" id="SM00904">
    <property type="entry name" value="Flavokinase"/>
    <property type="match status" value="1"/>
</dbReference>
<dbReference type="GO" id="GO:0005739">
    <property type="term" value="C:mitochondrion"/>
    <property type="evidence" value="ECO:0007669"/>
    <property type="project" value="TreeGrafter"/>
</dbReference>
<comment type="caution">
    <text evidence="9">The sequence shown here is derived from an EMBL/GenBank/DDBJ whole genome shotgun (WGS) entry which is preliminary data.</text>
</comment>
<gene>
    <name evidence="9" type="ORF">CAMP_LOCUS12331</name>
</gene>
<dbReference type="GO" id="GO:0008531">
    <property type="term" value="F:riboflavin kinase activity"/>
    <property type="evidence" value="ECO:0007669"/>
    <property type="project" value="UniProtKB-EC"/>
</dbReference>
<evidence type="ECO:0000256" key="6">
    <source>
        <dbReference type="ARBA" id="ARBA00022741"/>
    </source>
</evidence>
<keyword evidence="6" id="KW-0547">Nucleotide-binding</keyword>
<keyword evidence="10" id="KW-1185">Reference proteome</keyword>
<evidence type="ECO:0000313" key="10">
    <source>
        <dbReference type="Proteomes" id="UP001152747"/>
    </source>
</evidence>
<dbReference type="Proteomes" id="UP001152747">
    <property type="component" value="Unassembled WGS sequence"/>
</dbReference>
<dbReference type="GO" id="GO:0005524">
    <property type="term" value="F:ATP binding"/>
    <property type="evidence" value="ECO:0007669"/>
    <property type="project" value="UniProtKB-KW"/>
</dbReference>
<dbReference type="PANTHER" id="PTHR22749">
    <property type="entry name" value="RIBOFLAVIN KINASE/FMN ADENYLYLTRANSFERASE"/>
    <property type="match status" value="1"/>
</dbReference>
<dbReference type="GO" id="GO:0009398">
    <property type="term" value="P:FMN biosynthetic process"/>
    <property type="evidence" value="ECO:0007669"/>
    <property type="project" value="TreeGrafter"/>
</dbReference>
<protein>
    <recommendedName>
        <fullName evidence="2">riboflavin kinase</fullName>
        <ecNumber evidence="2">2.7.1.26</ecNumber>
    </recommendedName>
</protein>
<comment type="pathway">
    <text evidence="1">Cofactor biosynthesis; FMN biosynthesis; FMN from riboflavin (ATP route): step 1/1.</text>
</comment>
<dbReference type="AlphaFoldDB" id="A0A9P1N4M5"/>
<keyword evidence="3" id="KW-0285">Flavoprotein</keyword>
<keyword evidence="4" id="KW-0288">FMN</keyword>
<reference evidence="9" key="1">
    <citation type="submission" date="2022-11" db="EMBL/GenBank/DDBJ databases">
        <authorList>
            <person name="Kikuchi T."/>
        </authorList>
    </citation>
    <scope>NUCLEOTIDE SEQUENCE</scope>
    <source>
        <strain evidence="9">PS1010</strain>
    </source>
</reference>
<dbReference type="GO" id="GO:0009231">
    <property type="term" value="P:riboflavin biosynthetic process"/>
    <property type="evidence" value="ECO:0007669"/>
    <property type="project" value="InterPro"/>
</dbReference>
<evidence type="ECO:0000313" key="9">
    <source>
        <dbReference type="EMBL" id="CAI5449694.1"/>
    </source>
</evidence>
<dbReference type="Pfam" id="PF01687">
    <property type="entry name" value="Flavokinase"/>
    <property type="match status" value="1"/>
</dbReference>
<name>A0A9P1N4M5_9PELO</name>
<proteinExistence type="predicted"/>
<accession>A0A9P1N4M5</accession>
<evidence type="ECO:0000256" key="7">
    <source>
        <dbReference type="ARBA" id="ARBA00022840"/>
    </source>
</evidence>
<dbReference type="PANTHER" id="PTHR22749:SF6">
    <property type="entry name" value="RIBOFLAVIN KINASE"/>
    <property type="match status" value="1"/>
</dbReference>
<evidence type="ECO:0000256" key="3">
    <source>
        <dbReference type="ARBA" id="ARBA00022630"/>
    </source>
</evidence>
<feature type="domain" description="Riboflavin kinase" evidence="8">
    <location>
        <begin position="4"/>
        <end position="131"/>
    </location>
</feature>
<evidence type="ECO:0000256" key="4">
    <source>
        <dbReference type="ARBA" id="ARBA00022643"/>
    </source>
</evidence>
<keyword evidence="7" id="KW-0067">ATP-binding</keyword>
<dbReference type="EMBL" id="CANHGI010000004">
    <property type="protein sequence ID" value="CAI5449694.1"/>
    <property type="molecule type" value="Genomic_DNA"/>
</dbReference>
<dbReference type="Gene3D" id="2.40.30.30">
    <property type="entry name" value="Riboflavin kinase-like"/>
    <property type="match status" value="1"/>
</dbReference>
<evidence type="ECO:0000256" key="5">
    <source>
        <dbReference type="ARBA" id="ARBA00022679"/>
    </source>
</evidence>
<dbReference type="OrthoDB" id="276388at2759"/>
<evidence type="ECO:0000256" key="1">
    <source>
        <dbReference type="ARBA" id="ARBA00005201"/>
    </source>
</evidence>
<keyword evidence="5" id="KW-0808">Transferase</keyword>
<dbReference type="InterPro" id="IPR023465">
    <property type="entry name" value="Riboflavin_kinase_dom_sf"/>
</dbReference>
<evidence type="ECO:0000259" key="8">
    <source>
        <dbReference type="SMART" id="SM00904"/>
    </source>
</evidence>
<evidence type="ECO:0000256" key="2">
    <source>
        <dbReference type="ARBA" id="ARBA00012105"/>
    </source>
</evidence>
<dbReference type="EC" id="2.7.1.26" evidence="2"/>
<dbReference type="InterPro" id="IPR023468">
    <property type="entry name" value="Riboflavin_kinase"/>
</dbReference>
<sequence>MKNVLPYLFEGLVVRGFGRGGKELGCPTANLEDCVVANLPDELKVGVYFGLASLNGKVFSMAMSVGKNPQYKNEKKTLEVNLIGYNGPDFYGSTIRGLIIGFIREMSSFVSLDALKAEIANDIEIAKKQTENVEDLKHQYFEHSKI</sequence>
<dbReference type="InterPro" id="IPR015865">
    <property type="entry name" value="Riboflavin_kinase_bac/euk"/>
</dbReference>
<organism evidence="9 10">
    <name type="scientific">Caenorhabditis angaria</name>
    <dbReference type="NCBI Taxonomy" id="860376"/>
    <lineage>
        <taxon>Eukaryota</taxon>
        <taxon>Metazoa</taxon>
        <taxon>Ecdysozoa</taxon>
        <taxon>Nematoda</taxon>
        <taxon>Chromadorea</taxon>
        <taxon>Rhabditida</taxon>
        <taxon>Rhabditina</taxon>
        <taxon>Rhabditomorpha</taxon>
        <taxon>Rhabditoidea</taxon>
        <taxon>Rhabditidae</taxon>
        <taxon>Peloderinae</taxon>
        <taxon>Caenorhabditis</taxon>
    </lineage>
</organism>